<dbReference type="PANTHER" id="PTHR23150">
    <property type="entry name" value="SULFATASE MODIFYING FACTOR 1, 2"/>
    <property type="match status" value="1"/>
</dbReference>
<dbReference type="OrthoDB" id="9812426at2"/>
<dbReference type="InterPro" id="IPR042095">
    <property type="entry name" value="SUMF_sf"/>
</dbReference>
<dbReference type="EC" id="1.8.-.-" evidence="6"/>
<feature type="domain" description="Sulfatase-modifying factor enzyme-like" evidence="4">
    <location>
        <begin position="174"/>
        <end position="419"/>
    </location>
</feature>
<dbReference type="SUPFAM" id="SSF56436">
    <property type="entry name" value="C-type lectin-like"/>
    <property type="match status" value="1"/>
</dbReference>
<dbReference type="Gene3D" id="3.90.1580.10">
    <property type="entry name" value="paralog of FGE (formylglycine-generating enzyme)"/>
    <property type="match status" value="1"/>
</dbReference>
<comment type="pathway">
    <text evidence="3">Amino-acid biosynthesis; ergothioneine biosynthesis.</text>
</comment>
<dbReference type="InterPro" id="IPR016187">
    <property type="entry name" value="CTDL_fold"/>
</dbReference>
<sequence length="419" mass="47202">MQAIWEQYQAVRQFSAQLCAVLSPEDCTIQSMPDASPAKWHLAHTTWFFETFVLRETSGYQAFHPDFEHLFNSYYNAIGEQYARSQRGVISRPGLEETLAYRRHVDAAMGRLLEEYSDAAAQAASRIELGLQHEQQHQELILTDIKHALWCNPLQPWYRSGRVVEPVARQPVSWIDCDPGLCSLGDEESGFAFDNERPRHRQWVEPFALADRTVTCGEWLAFIEDGGYSRPELWMSLGWSEVQQQAWQAPLYWAQGDDGWTLFTLAGCRPVASEEPVCHISWFEADAFARWSGARLPTEAEWETAAVSLAAERTAGDALADLLLADDRALHPPAVASGGERLQQMIGGVWEWTVSSYGPYPGFIPAVGALGEYNGKFMCNQYVLRGGSCATPSSHIRPTYRNFFPPGARWQFSGVRLAR</sequence>
<keyword evidence="2" id="KW-0408">Iron</keyword>
<dbReference type="Proteomes" id="UP000317648">
    <property type="component" value="Chromosome"/>
</dbReference>
<name>A0A518DZ06_9BACT</name>
<dbReference type="InterPro" id="IPR051043">
    <property type="entry name" value="Sulfatase_Mod_Factor_Kinase"/>
</dbReference>
<evidence type="ECO:0000259" key="5">
    <source>
        <dbReference type="Pfam" id="PF12867"/>
    </source>
</evidence>
<dbReference type="InterPro" id="IPR024775">
    <property type="entry name" value="DinB-like"/>
</dbReference>
<dbReference type="SUPFAM" id="SSF109854">
    <property type="entry name" value="DinB/YfiT-like putative metalloenzymes"/>
    <property type="match status" value="1"/>
</dbReference>
<reference evidence="6 7" key="1">
    <citation type="submission" date="2019-02" db="EMBL/GenBank/DDBJ databases">
        <title>Deep-cultivation of Planctomycetes and their phenomic and genomic characterization uncovers novel biology.</title>
        <authorList>
            <person name="Wiegand S."/>
            <person name="Jogler M."/>
            <person name="Boedeker C."/>
            <person name="Pinto D."/>
            <person name="Vollmers J."/>
            <person name="Rivas-Marin E."/>
            <person name="Kohn T."/>
            <person name="Peeters S.H."/>
            <person name="Heuer A."/>
            <person name="Rast P."/>
            <person name="Oberbeckmann S."/>
            <person name="Bunk B."/>
            <person name="Jeske O."/>
            <person name="Meyerdierks A."/>
            <person name="Storesund J.E."/>
            <person name="Kallscheuer N."/>
            <person name="Luecker S."/>
            <person name="Lage O.M."/>
            <person name="Pohl T."/>
            <person name="Merkel B.J."/>
            <person name="Hornburger P."/>
            <person name="Mueller R.-W."/>
            <person name="Bruemmer F."/>
            <person name="Labrenz M."/>
            <person name="Spormann A.M."/>
            <person name="Op den Camp H."/>
            <person name="Overmann J."/>
            <person name="Amann R."/>
            <person name="Jetten M.S.M."/>
            <person name="Mascher T."/>
            <person name="Medema M.H."/>
            <person name="Devos D.P."/>
            <person name="Kaster A.-K."/>
            <person name="Ovreas L."/>
            <person name="Rohde M."/>
            <person name="Galperin M.Y."/>
            <person name="Jogler C."/>
        </authorList>
    </citation>
    <scope>NUCLEOTIDE SEQUENCE [LARGE SCALE GENOMIC DNA]</scope>
    <source>
        <strain evidence="6 7">Pla85_3_4</strain>
    </source>
</reference>
<dbReference type="InterPro" id="IPR034660">
    <property type="entry name" value="DinB/YfiT-like"/>
</dbReference>
<dbReference type="GO" id="GO:0016491">
    <property type="term" value="F:oxidoreductase activity"/>
    <property type="evidence" value="ECO:0007669"/>
    <property type="project" value="UniProtKB-KW"/>
</dbReference>
<feature type="domain" description="DinB-like" evidence="5">
    <location>
        <begin position="7"/>
        <end position="141"/>
    </location>
</feature>
<evidence type="ECO:0000256" key="3">
    <source>
        <dbReference type="ARBA" id="ARBA00037882"/>
    </source>
</evidence>
<evidence type="ECO:0000313" key="7">
    <source>
        <dbReference type="Proteomes" id="UP000317648"/>
    </source>
</evidence>
<dbReference type="AlphaFoldDB" id="A0A518DZ06"/>
<dbReference type="RefSeq" id="WP_145055875.1">
    <property type="nucleotide sequence ID" value="NZ_CP036433.1"/>
</dbReference>
<dbReference type="Pfam" id="PF03781">
    <property type="entry name" value="FGE-sulfatase"/>
    <property type="match status" value="1"/>
</dbReference>
<dbReference type="KEGG" id="lcre:Pla8534_49040"/>
<evidence type="ECO:0000256" key="1">
    <source>
        <dbReference type="ARBA" id="ARBA00023002"/>
    </source>
</evidence>
<dbReference type="EMBL" id="CP036433">
    <property type="protein sequence ID" value="QDU97078.1"/>
    <property type="molecule type" value="Genomic_DNA"/>
</dbReference>
<dbReference type="PANTHER" id="PTHR23150:SF36">
    <property type="entry name" value="HERCYNINE OXYGENASE"/>
    <property type="match status" value="1"/>
</dbReference>
<dbReference type="Pfam" id="PF12867">
    <property type="entry name" value="DinB_2"/>
    <property type="match status" value="1"/>
</dbReference>
<dbReference type="GO" id="GO:0052699">
    <property type="term" value="P:ergothioneine biosynthetic process"/>
    <property type="evidence" value="ECO:0007669"/>
    <property type="project" value="InterPro"/>
</dbReference>
<dbReference type="InterPro" id="IPR017806">
    <property type="entry name" value="EgtB"/>
</dbReference>
<keyword evidence="7" id="KW-1185">Reference proteome</keyword>
<evidence type="ECO:0000256" key="2">
    <source>
        <dbReference type="ARBA" id="ARBA00023004"/>
    </source>
</evidence>
<keyword evidence="1 6" id="KW-0560">Oxidoreductase</keyword>
<accession>A0A518DZ06</accession>
<organism evidence="6 7">
    <name type="scientific">Lignipirellula cremea</name>
    <dbReference type="NCBI Taxonomy" id="2528010"/>
    <lineage>
        <taxon>Bacteria</taxon>
        <taxon>Pseudomonadati</taxon>
        <taxon>Planctomycetota</taxon>
        <taxon>Planctomycetia</taxon>
        <taxon>Pirellulales</taxon>
        <taxon>Pirellulaceae</taxon>
        <taxon>Lignipirellula</taxon>
    </lineage>
</organism>
<gene>
    <name evidence="6" type="primary">egtB</name>
    <name evidence="6" type="ORF">Pla8534_49040</name>
</gene>
<dbReference type="InterPro" id="IPR005532">
    <property type="entry name" value="SUMF_dom"/>
</dbReference>
<evidence type="ECO:0000313" key="6">
    <source>
        <dbReference type="EMBL" id="QDU97078.1"/>
    </source>
</evidence>
<dbReference type="NCBIfam" id="TIGR03440">
    <property type="entry name" value="egtB_TIGR03440"/>
    <property type="match status" value="1"/>
</dbReference>
<evidence type="ECO:0000259" key="4">
    <source>
        <dbReference type="Pfam" id="PF03781"/>
    </source>
</evidence>
<protein>
    <submittedName>
        <fullName evidence="6">Iron(II)-dependent oxidoreductase EgtB</fullName>
        <ecNumber evidence="6">1.8.-.-</ecNumber>
    </submittedName>
</protein>
<proteinExistence type="predicted"/>